<name>A0A2J5I6T8_9EURO</name>
<dbReference type="EMBL" id="KZ559503">
    <property type="protein sequence ID" value="PLN85688.1"/>
    <property type="molecule type" value="Genomic_DNA"/>
</dbReference>
<evidence type="ECO:0000313" key="4">
    <source>
        <dbReference type="Proteomes" id="UP000235023"/>
    </source>
</evidence>
<dbReference type="InterPro" id="IPR036452">
    <property type="entry name" value="Ribo_hydro-like"/>
</dbReference>
<protein>
    <submittedName>
        <fullName evidence="3">Inosine-uridine preferring nucleoside hydrolase-domain-containing protein</fullName>
    </submittedName>
</protein>
<keyword evidence="3" id="KW-0378">Hydrolase</keyword>
<dbReference type="PANTHER" id="PTHR43264">
    <property type="match status" value="1"/>
</dbReference>
<accession>A0A2J5I6T8</accession>
<gene>
    <name evidence="3" type="ORF">BDW42DRAFT_160417</name>
</gene>
<reference evidence="4" key="1">
    <citation type="submission" date="2017-12" db="EMBL/GenBank/DDBJ databases">
        <authorList>
            <consortium name="DOE Joint Genome Institute"/>
            <person name="Mondo S.J."/>
            <person name="Kjaerbolling I."/>
            <person name="Vesth T.C."/>
            <person name="Frisvad J.C."/>
            <person name="Nybo J.L."/>
            <person name="Theobald S."/>
            <person name="Kuo A."/>
            <person name="Bowyer P."/>
            <person name="Matsuda Y."/>
            <person name="Lyhne E.K."/>
            <person name="Kogle M.E."/>
            <person name="Clum A."/>
            <person name="Lipzen A."/>
            <person name="Salamov A."/>
            <person name="Ngan C.Y."/>
            <person name="Daum C."/>
            <person name="Chiniquy J."/>
            <person name="Barry K."/>
            <person name="LaButti K."/>
            <person name="Haridas S."/>
            <person name="Simmons B.A."/>
            <person name="Magnuson J.K."/>
            <person name="Mortensen U.H."/>
            <person name="Larsen T.O."/>
            <person name="Grigoriev I.V."/>
            <person name="Baker S.E."/>
            <person name="Andersen M.R."/>
            <person name="Nordberg H.P."/>
            <person name="Cantor M.N."/>
            <person name="Hua S.X."/>
        </authorList>
    </citation>
    <scope>NUCLEOTIDE SEQUENCE [LARGE SCALE GENOMIC DNA]</scope>
    <source>
        <strain evidence="4">IBT 19404</strain>
    </source>
</reference>
<dbReference type="InterPro" id="IPR001910">
    <property type="entry name" value="Inosine/uridine_hydrolase_dom"/>
</dbReference>
<evidence type="ECO:0000259" key="2">
    <source>
        <dbReference type="Pfam" id="PF01156"/>
    </source>
</evidence>
<proteinExistence type="inferred from homology"/>
<comment type="similarity">
    <text evidence="1">Belongs to the IUNH family.</text>
</comment>
<dbReference type="GO" id="GO:0016799">
    <property type="term" value="F:hydrolase activity, hydrolyzing N-glycosyl compounds"/>
    <property type="evidence" value="ECO:0007669"/>
    <property type="project" value="InterPro"/>
</dbReference>
<organism evidence="3 4">
    <name type="scientific">Aspergillus taichungensis</name>
    <dbReference type="NCBI Taxonomy" id="482145"/>
    <lineage>
        <taxon>Eukaryota</taxon>
        <taxon>Fungi</taxon>
        <taxon>Dikarya</taxon>
        <taxon>Ascomycota</taxon>
        <taxon>Pezizomycotina</taxon>
        <taxon>Eurotiomycetes</taxon>
        <taxon>Eurotiomycetidae</taxon>
        <taxon>Eurotiales</taxon>
        <taxon>Aspergillaceae</taxon>
        <taxon>Aspergillus</taxon>
        <taxon>Aspergillus subgen. Circumdati</taxon>
    </lineage>
</organism>
<dbReference type="Pfam" id="PF01156">
    <property type="entry name" value="IU_nuc_hydro"/>
    <property type="match status" value="1"/>
</dbReference>
<dbReference type="AlphaFoldDB" id="A0A2J5I6T8"/>
<keyword evidence="4" id="KW-1185">Reference proteome</keyword>
<dbReference type="Gene3D" id="3.90.245.10">
    <property type="entry name" value="Ribonucleoside hydrolase-like"/>
    <property type="match status" value="1"/>
</dbReference>
<dbReference type="OrthoDB" id="187522at2759"/>
<dbReference type="PANTHER" id="PTHR43264:SF1">
    <property type="entry name" value="INOSINE_URIDINE-PREFERRING NUCLEOSIDE HYDROLASE DOMAIN-CONTAINING PROTEIN"/>
    <property type="match status" value="1"/>
</dbReference>
<sequence>MKSNKDSVSHDTLTLFAITMKWVSTLALLLSLSNEFACGHSTRKNIIVDTDLYSDVDDAGALLVACTHPGANLLGVNLNYPSIYTGLAASSLLGYYNRSSVPIGLKRPVSNDTYFDDYTFENGEYASKVAYHWRHHASLPWGDIESTWEPVRLYRKLLSDQAHQSVTIMSIGFLDNLSALLSSTADDFSPLIGLELVMDKVQELVVMGGSYPSGREFNFFGYNSTAAAHVVNTWPGKATFVGNQVGLHVISGARLTIEGPANDPVRAAYLCGEKRSRSSWDPLTLLYGIEGLGGLFRLGSETGHNYVYPDGRNVWKWWNDGRSHSYVDLAVSNETAGAILDERFLPGAMGVAHTNHSSWQRG</sequence>
<dbReference type="SUPFAM" id="SSF53590">
    <property type="entry name" value="Nucleoside hydrolase"/>
    <property type="match status" value="1"/>
</dbReference>
<feature type="domain" description="Inosine/uridine-preferring nucleoside hydrolase" evidence="2">
    <location>
        <begin position="46"/>
        <end position="246"/>
    </location>
</feature>
<evidence type="ECO:0000313" key="3">
    <source>
        <dbReference type="EMBL" id="PLN85688.1"/>
    </source>
</evidence>
<evidence type="ECO:0000256" key="1">
    <source>
        <dbReference type="ARBA" id="ARBA00009176"/>
    </source>
</evidence>
<dbReference type="Proteomes" id="UP000235023">
    <property type="component" value="Unassembled WGS sequence"/>
</dbReference>